<dbReference type="PATRIC" id="fig|443610.3.peg.169"/>
<dbReference type="AlphaFoldDB" id="A0A0F5FT18"/>
<evidence type="ECO:0000313" key="2">
    <source>
        <dbReference type="Proteomes" id="UP000033632"/>
    </source>
</evidence>
<comment type="caution">
    <text evidence="1">The sequence shown here is derived from an EMBL/GenBank/DDBJ whole genome shotgun (WGS) entry which is preliminary data.</text>
</comment>
<sequence length="78" mass="8469">MGVVGVGKALHVDGDVGIGRVERRHERGERAVVVGPRPDADRARDLGVGRRRPGCRLLGERGRCERNSQCEGRETLGP</sequence>
<reference evidence="1 2" key="1">
    <citation type="submission" date="2015-03" db="EMBL/GenBank/DDBJ databases">
        <authorList>
            <person name="Hassan Y.I."/>
            <person name="Lepp D."/>
            <person name="Li X.-Z."/>
            <person name="Zhou T."/>
        </authorList>
    </citation>
    <scope>NUCLEOTIDE SEQUENCE [LARGE SCALE GENOMIC DNA]</scope>
    <source>
        <strain evidence="1 2">BD-c194</strain>
    </source>
</reference>
<dbReference type="Proteomes" id="UP000033632">
    <property type="component" value="Unassembled WGS sequence"/>
</dbReference>
<accession>A0A0F5FT18</accession>
<organism evidence="1 2">
    <name type="scientific">Devosia geojensis</name>
    <dbReference type="NCBI Taxonomy" id="443610"/>
    <lineage>
        <taxon>Bacteria</taxon>
        <taxon>Pseudomonadati</taxon>
        <taxon>Pseudomonadota</taxon>
        <taxon>Alphaproteobacteria</taxon>
        <taxon>Hyphomicrobiales</taxon>
        <taxon>Devosiaceae</taxon>
        <taxon>Devosia</taxon>
    </lineage>
</organism>
<keyword evidence="2" id="KW-1185">Reference proteome</keyword>
<protein>
    <submittedName>
        <fullName evidence="1">Uncharacterized protein</fullName>
    </submittedName>
</protein>
<proteinExistence type="predicted"/>
<dbReference type="EMBL" id="JZEX01000104">
    <property type="protein sequence ID" value="KKB11983.1"/>
    <property type="molecule type" value="Genomic_DNA"/>
</dbReference>
<evidence type="ECO:0000313" key="1">
    <source>
        <dbReference type="EMBL" id="KKB11983.1"/>
    </source>
</evidence>
<gene>
    <name evidence="1" type="ORF">VE25_09980</name>
</gene>
<name>A0A0F5FT18_9HYPH</name>